<evidence type="ECO:0000256" key="3">
    <source>
        <dbReference type="ARBA" id="ARBA00022741"/>
    </source>
</evidence>
<dbReference type="RefSeq" id="WP_190248857.1">
    <property type="nucleotide sequence ID" value="NZ_BMPI01000005.1"/>
</dbReference>
<dbReference type="CDD" id="cd03224">
    <property type="entry name" value="ABC_TM1139_LivF_branched"/>
    <property type="match status" value="1"/>
</dbReference>
<comment type="similarity">
    <text evidence="1">Belongs to the ABC transporter superfamily.</text>
</comment>
<dbReference type="InterPro" id="IPR017871">
    <property type="entry name" value="ABC_transporter-like_CS"/>
</dbReference>
<name>A0A917T7Y3_9ACTN</name>
<proteinExistence type="inferred from homology"/>
<feature type="domain" description="ABC transporter" evidence="6">
    <location>
        <begin position="3"/>
        <end position="229"/>
    </location>
</feature>
<dbReference type="SUPFAM" id="SSF52540">
    <property type="entry name" value="P-loop containing nucleoside triphosphate hydrolases"/>
    <property type="match status" value="1"/>
</dbReference>
<keyword evidence="2" id="KW-0813">Transport</keyword>
<dbReference type="GO" id="GO:0016887">
    <property type="term" value="F:ATP hydrolysis activity"/>
    <property type="evidence" value="ECO:0007669"/>
    <property type="project" value="InterPro"/>
</dbReference>
<evidence type="ECO:0000259" key="6">
    <source>
        <dbReference type="PROSITE" id="PS50893"/>
    </source>
</evidence>
<evidence type="ECO:0000256" key="1">
    <source>
        <dbReference type="ARBA" id="ARBA00005417"/>
    </source>
</evidence>
<dbReference type="PANTHER" id="PTHR43820:SF4">
    <property type="entry name" value="HIGH-AFFINITY BRANCHED-CHAIN AMINO ACID TRANSPORT ATP-BINDING PROTEIN LIVF"/>
    <property type="match status" value="1"/>
</dbReference>
<evidence type="ECO:0000313" key="7">
    <source>
        <dbReference type="EMBL" id="GGM14006.1"/>
    </source>
</evidence>
<evidence type="ECO:0000256" key="4">
    <source>
        <dbReference type="ARBA" id="ARBA00022840"/>
    </source>
</evidence>
<keyword evidence="4 7" id="KW-0067">ATP-binding</keyword>
<comment type="caution">
    <text evidence="7">The sequence shown here is derived from an EMBL/GenBank/DDBJ whole genome shotgun (WGS) entry which is preliminary data.</text>
</comment>
<evidence type="ECO:0000256" key="5">
    <source>
        <dbReference type="ARBA" id="ARBA00022970"/>
    </source>
</evidence>
<dbReference type="PROSITE" id="PS50893">
    <property type="entry name" value="ABC_TRANSPORTER_2"/>
    <property type="match status" value="1"/>
</dbReference>
<keyword evidence="8" id="KW-1185">Reference proteome</keyword>
<protein>
    <submittedName>
        <fullName evidence="7">ABC transporter ATP-binding protein</fullName>
    </submittedName>
</protein>
<dbReference type="PROSITE" id="PS00211">
    <property type="entry name" value="ABC_TRANSPORTER_1"/>
    <property type="match status" value="1"/>
</dbReference>
<evidence type="ECO:0000313" key="8">
    <source>
        <dbReference type="Proteomes" id="UP000642070"/>
    </source>
</evidence>
<dbReference type="Proteomes" id="UP000642070">
    <property type="component" value="Unassembled WGS sequence"/>
</dbReference>
<dbReference type="EMBL" id="BMPI01000005">
    <property type="protein sequence ID" value="GGM14006.1"/>
    <property type="molecule type" value="Genomic_DNA"/>
</dbReference>
<dbReference type="InterPro" id="IPR052156">
    <property type="entry name" value="BCAA_Transport_ATP-bd_LivF"/>
</dbReference>
<sequence length="233" mass="24509">MTLTVSGLHAGYGGGTVLHGVDLQVEEGTALAVLGRNGAGKTTLVHTIAGLLRARQGTVVLDDTNLTGRPAHKVARAGVGLVPQGRRVFASLTVAEHLQLSRRSGEWTVPKVLELLPRLGERLRNKGNQLSGGEAQMLAIARALLTQPRLLLLDEPCEGLAVELAARVRAVVAELSRGGLTVLLVEQQPEHALAVADHVALLSDGRVVATHTADELRAAPHLTDQVLSVTTHA</sequence>
<dbReference type="InterPro" id="IPR003593">
    <property type="entry name" value="AAA+_ATPase"/>
</dbReference>
<dbReference type="InterPro" id="IPR027417">
    <property type="entry name" value="P-loop_NTPase"/>
</dbReference>
<reference evidence="7" key="1">
    <citation type="journal article" date="2014" name="Int. J. Syst. Evol. Microbiol.">
        <title>Complete genome sequence of Corynebacterium casei LMG S-19264T (=DSM 44701T), isolated from a smear-ripened cheese.</title>
        <authorList>
            <consortium name="US DOE Joint Genome Institute (JGI-PGF)"/>
            <person name="Walter F."/>
            <person name="Albersmeier A."/>
            <person name="Kalinowski J."/>
            <person name="Ruckert C."/>
        </authorList>
    </citation>
    <scope>NUCLEOTIDE SEQUENCE</scope>
    <source>
        <strain evidence="7">JCM 19831</strain>
    </source>
</reference>
<dbReference type="GO" id="GO:0015807">
    <property type="term" value="P:L-amino acid transport"/>
    <property type="evidence" value="ECO:0007669"/>
    <property type="project" value="TreeGrafter"/>
</dbReference>
<organism evidence="7 8">
    <name type="scientific">Dactylosporangium sucinum</name>
    <dbReference type="NCBI Taxonomy" id="1424081"/>
    <lineage>
        <taxon>Bacteria</taxon>
        <taxon>Bacillati</taxon>
        <taxon>Actinomycetota</taxon>
        <taxon>Actinomycetes</taxon>
        <taxon>Micromonosporales</taxon>
        <taxon>Micromonosporaceae</taxon>
        <taxon>Dactylosporangium</taxon>
    </lineage>
</organism>
<keyword evidence="5" id="KW-0029">Amino-acid transport</keyword>
<dbReference type="Pfam" id="PF00005">
    <property type="entry name" value="ABC_tran"/>
    <property type="match status" value="1"/>
</dbReference>
<gene>
    <name evidence="7" type="ORF">GCM10007977_013850</name>
</gene>
<dbReference type="GO" id="GO:0005524">
    <property type="term" value="F:ATP binding"/>
    <property type="evidence" value="ECO:0007669"/>
    <property type="project" value="UniProtKB-KW"/>
</dbReference>
<dbReference type="GO" id="GO:0015658">
    <property type="term" value="F:branched-chain amino acid transmembrane transporter activity"/>
    <property type="evidence" value="ECO:0007669"/>
    <property type="project" value="TreeGrafter"/>
</dbReference>
<dbReference type="SMART" id="SM00382">
    <property type="entry name" value="AAA"/>
    <property type="match status" value="1"/>
</dbReference>
<dbReference type="AlphaFoldDB" id="A0A917T7Y3"/>
<accession>A0A917T7Y3</accession>
<reference evidence="7" key="2">
    <citation type="submission" date="2020-09" db="EMBL/GenBank/DDBJ databases">
        <authorList>
            <person name="Sun Q."/>
            <person name="Ohkuma M."/>
        </authorList>
    </citation>
    <scope>NUCLEOTIDE SEQUENCE</scope>
    <source>
        <strain evidence="7">JCM 19831</strain>
    </source>
</reference>
<evidence type="ECO:0000256" key="2">
    <source>
        <dbReference type="ARBA" id="ARBA00022448"/>
    </source>
</evidence>
<dbReference type="InterPro" id="IPR003439">
    <property type="entry name" value="ABC_transporter-like_ATP-bd"/>
</dbReference>
<dbReference type="PANTHER" id="PTHR43820">
    <property type="entry name" value="HIGH-AFFINITY BRANCHED-CHAIN AMINO ACID TRANSPORT ATP-BINDING PROTEIN LIVF"/>
    <property type="match status" value="1"/>
</dbReference>
<keyword evidence="3" id="KW-0547">Nucleotide-binding</keyword>
<dbReference type="Gene3D" id="3.40.50.300">
    <property type="entry name" value="P-loop containing nucleotide triphosphate hydrolases"/>
    <property type="match status" value="1"/>
</dbReference>